<organism evidence="3 4">
    <name type="scientific">Candolleomyces eurysporus</name>
    <dbReference type="NCBI Taxonomy" id="2828524"/>
    <lineage>
        <taxon>Eukaryota</taxon>
        <taxon>Fungi</taxon>
        <taxon>Dikarya</taxon>
        <taxon>Basidiomycota</taxon>
        <taxon>Agaricomycotina</taxon>
        <taxon>Agaricomycetes</taxon>
        <taxon>Agaricomycetidae</taxon>
        <taxon>Agaricales</taxon>
        <taxon>Agaricineae</taxon>
        <taxon>Psathyrellaceae</taxon>
        <taxon>Candolleomyces</taxon>
    </lineage>
</organism>
<comment type="caution">
    <text evidence="3">The sequence shown here is derived from an EMBL/GenBank/DDBJ whole genome shotgun (WGS) entry which is preliminary data.</text>
</comment>
<keyword evidence="2" id="KW-1133">Transmembrane helix</keyword>
<keyword evidence="4" id="KW-1185">Reference proteome</keyword>
<feature type="non-terminal residue" evidence="3">
    <location>
        <position position="314"/>
    </location>
</feature>
<feature type="region of interest" description="Disordered" evidence="1">
    <location>
        <begin position="286"/>
        <end position="314"/>
    </location>
</feature>
<evidence type="ECO:0000313" key="3">
    <source>
        <dbReference type="EMBL" id="KAJ2924401.1"/>
    </source>
</evidence>
<dbReference type="AlphaFoldDB" id="A0A9W8IW22"/>
<dbReference type="EMBL" id="JANBPK010001224">
    <property type="protein sequence ID" value="KAJ2924401.1"/>
    <property type="molecule type" value="Genomic_DNA"/>
</dbReference>
<evidence type="ECO:0000256" key="1">
    <source>
        <dbReference type="SAM" id="MobiDB-lite"/>
    </source>
</evidence>
<dbReference type="Proteomes" id="UP001140091">
    <property type="component" value="Unassembled WGS sequence"/>
</dbReference>
<keyword evidence="2" id="KW-0472">Membrane</keyword>
<reference evidence="3" key="1">
    <citation type="submission" date="2022-06" db="EMBL/GenBank/DDBJ databases">
        <title>Genome Sequence of Candolleomyces eurysporus.</title>
        <authorList>
            <person name="Buettner E."/>
        </authorList>
    </citation>
    <scope>NUCLEOTIDE SEQUENCE</scope>
    <source>
        <strain evidence="3">VTCC 930004</strain>
    </source>
</reference>
<evidence type="ECO:0000313" key="4">
    <source>
        <dbReference type="Proteomes" id="UP001140091"/>
    </source>
</evidence>
<evidence type="ECO:0000256" key="2">
    <source>
        <dbReference type="SAM" id="Phobius"/>
    </source>
</evidence>
<keyword evidence="2" id="KW-0812">Transmembrane</keyword>
<dbReference type="OrthoDB" id="3351168at2759"/>
<proteinExistence type="predicted"/>
<feature type="transmembrane region" description="Helical" evidence="2">
    <location>
        <begin position="241"/>
        <end position="264"/>
    </location>
</feature>
<name>A0A9W8IW22_9AGAR</name>
<accession>A0A9W8IW22</accession>
<gene>
    <name evidence="3" type="ORF">H1R20_g12697</name>
</gene>
<protein>
    <submittedName>
        <fullName evidence="3">Uncharacterized protein</fullName>
    </submittedName>
</protein>
<sequence>MLQQGLGNRVNCVYTDTSPITFDPSAASDDLQYQGACGNGQTFMSVSSGAGNSTRNGLAFLACKGVITQSPEAEDPTYYIYLRGGKGPGYSTFVGNITCTVSPMRSEVFAVTYRKDQAYFKIDDPAVNPAPAAANLSTHPAFIESAFHILGELVSWGQRWNSNMIAESVAIFGVKLFQIPQVERHNDYLELYAATIQGVLEYVATYLRLHLLQEPPPSSCFRNVEGSVDYTVMGWSTASSYVQIAFLLPMTILNLTTLVIFLAATYGGSSYTHDFEPTDTRSLLGASVGGKGSKEGGDSTAKVDWGDRVTYQTD</sequence>